<evidence type="ECO:0000259" key="2">
    <source>
        <dbReference type="Pfam" id="PF09469"/>
    </source>
</evidence>
<feature type="compositionally biased region" description="Polar residues" evidence="1">
    <location>
        <begin position="668"/>
        <end position="682"/>
    </location>
</feature>
<evidence type="ECO:0000256" key="1">
    <source>
        <dbReference type="SAM" id="MobiDB-lite"/>
    </source>
</evidence>
<feature type="region of interest" description="Disordered" evidence="1">
    <location>
        <begin position="648"/>
        <end position="750"/>
    </location>
</feature>
<proteinExistence type="predicted"/>
<feature type="compositionally biased region" description="Polar residues" evidence="1">
    <location>
        <begin position="490"/>
        <end position="501"/>
    </location>
</feature>
<dbReference type="Proteomes" id="UP000283210">
    <property type="component" value="Chromosome 21"/>
</dbReference>
<feature type="region of interest" description="Disordered" evidence="1">
    <location>
        <begin position="221"/>
        <end position="377"/>
    </location>
</feature>
<dbReference type="PANTHER" id="PTHR21557">
    <property type="entry name" value="CORDON-BLEU"/>
    <property type="match status" value="1"/>
</dbReference>
<feature type="compositionally biased region" description="Polar residues" evidence="1">
    <location>
        <begin position="314"/>
        <end position="326"/>
    </location>
</feature>
<dbReference type="PANTHER" id="PTHR21557:SF2">
    <property type="entry name" value="CORDON-BLEU PROTEIN-LIKE 1"/>
    <property type="match status" value="1"/>
</dbReference>
<dbReference type="Gene3D" id="3.10.20.90">
    <property type="entry name" value="Phosphatidylinositol 3-kinase Catalytic Subunit, Chain A, domain 1"/>
    <property type="match status" value="1"/>
</dbReference>
<feature type="compositionally biased region" description="Polar residues" evidence="1">
    <location>
        <begin position="412"/>
        <end position="434"/>
    </location>
</feature>
<feature type="domain" description="Cordon-bleu ubiquitin-like" evidence="2">
    <location>
        <begin position="138"/>
        <end position="223"/>
    </location>
</feature>
<feature type="compositionally biased region" description="Polar residues" evidence="1">
    <location>
        <begin position="691"/>
        <end position="729"/>
    </location>
</feature>
<keyword evidence="4" id="KW-1185">Reference proteome</keyword>
<dbReference type="Pfam" id="PF09469">
    <property type="entry name" value="Cobl"/>
    <property type="match status" value="1"/>
</dbReference>
<dbReference type="EMBL" id="CM012457">
    <property type="protein sequence ID" value="RVE58014.1"/>
    <property type="molecule type" value="Genomic_DNA"/>
</dbReference>
<feature type="compositionally biased region" description="Basic and acidic residues" evidence="1">
    <location>
        <begin position="436"/>
        <end position="448"/>
    </location>
</feature>
<feature type="compositionally biased region" description="Polar residues" evidence="1">
    <location>
        <begin position="568"/>
        <end position="578"/>
    </location>
</feature>
<sequence length="864" mass="93015">MDDHGSQSHPRTSGLRVSRKSKAPSPPGLRLDSQGFSPWHPGNLHLTMDQKENLQDKELSLTVVLPGGVEQMTVVHGSKPLMDLLVTLCAKYHLNPASHTLELVTANKNSIKLKPSALIGTLDAEKVILKTKGEDKNKKTGPQMPEATVRMVINYKKTQKTILRVNPRVPLSELLPAICEKCEFDTETTVLMRDGQSLTPLDLSNSLNDYAIREVYARDTKGKAASPVCPNSPAGVITPGKTKNLKEEENKGLFSMFRKSKKKSEQPATASAPGSPVLVSKPRPLSMALPCSNSSNFADTPKKRRAPQPPNRLFQRSNSDIGTTRRFSSEPGAQLDQVAGVSRGSSAESSLRRTKRKAPPPPTSAVVHSPVSQEELSQVITAPKTLEEIMEKEEVTSASTAHNGVQGEDRSLSVSPEVSLQNLSPDIETESTVSVEADKEDGPDHQSQVKDSAIASEAGKMNDSDVAPNNGCQIPVEDPSKPDICDGPPSDTTDGQINATSLPPAITQDAETSAQTDTDAPLEQADRLGSLDPQGASRPTGEDAQVQTDFEVFPAPPPQHADNRPAFVNSSSSHTSETPPCRDSPPSAFTATKGTSMFASDFEPRPKPSNEITRDYTPKVGMKTYTIVPQKSLEKLRYFEVALTLEAPPKAPAEGQNAASPLLDESAKQTGWTEVLENTTHPDTPGKDSLKNTSVQHTLNGDMSQPSSPASLHSTDESSSAANGVSQAVSPAEVKEMKIPPVTKPKPTSFRLPQLKKNTWVLCNFSSREKSGCRSGLWPQGDFREFREGSPATPSSPTSCAVSTGNDRGRRRPAEPQAGRLLCCKTEPVSVARSQVASLHTHLPHSKSVISHRNERTVLSEAGL</sequence>
<name>A0A3S2NS80_ORYJA</name>
<feature type="region of interest" description="Disordered" evidence="1">
    <location>
        <begin position="392"/>
        <end position="617"/>
    </location>
</feature>
<reference evidence="3 4" key="1">
    <citation type="submission" date="2018-11" db="EMBL/GenBank/DDBJ databases">
        <authorList>
            <person name="Lopez-Roques C."/>
            <person name="Donnadieu C."/>
            <person name="Bouchez O."/>
            <person name="Klopp C."/>
            <person name="Cabau C."/>
            <person name="Zahm M."/>
        </authorList>
    </citation>
    <scope>NUCLEOTIDE SEQUENCE [LARGE SCALE GENOMIC DNA]</scope>
    <source>
        <strain evidence="3">RS831</strain>
        <tissue evidence="3">Whole body</tissue>
    </source>
</reference>
<evidence type="ECO:0000313" key="3">
    <source>
        <dbReference type="EMBL" id="RVE58014.1"/>
    </source>
</evidence>
<protein>
    <recommendedName>
        <fullName evidence="2">Cordon-bleu ubiquitin-like domain-containing protein</fullName>
    </recommendedName>
</protein>
<organism evidence="3 4">
    <name type="scientific">Oryzias javanicus</name>
    <name type="common">Javanese ricefish</name>
    <name type="synonym">Aplocheilus javanicus</name>
    <dbReference type="NCBI Taxonomy" id="123683"/>
    <lineage>
        <taxon>Eukaryota</taxon>
        <taxon>Metazoa</taxon>
        <taxon>Chordata</taxon>
        <taxon>Craniata</taxon>
        <taxon>Vertebrata</taxon>
        <taxon>Euteleostomi</taxon>
        <taxon>Actinopterygii</taxon>
        <taxon>Neopterygii</taxon>
        <taxon>Teleostei</taxon>
        <taxon>Neoteleostei</taxon>
        <taxon>Acanthomorphata</taxon>
        <taxon>Ovalentaria</taxon>
        <taxon>Atherinomorphae</taxon>
        <taxon>Beloniformes</taxon>
        <taxon>Adrianichthyidae</taxon>
        <taxon>Oryziinae</taxon>
        <taxon>Oryzias</taxon>
    </lineage>
</organism>
<dbReference type="GO" id="GO:0003785">
    <property type="term" value="F:actin monomer binding"/>
    <property type="evidence" value="ECO:0007669"/>
    <property type="project" value="InterPro"/>
</dbReference>
<feature type="compositionally biased region" description="Basic and acidic residues" evidence="1">
    <location>
        <begin position="602"/>
        <end position="617"/>
    </location>
</feature>
<feature type="compositionally biased region" description="Low complexity" evidence="1">
    <location>
        <begin position="790"/>
        <end position="804"/>
    </location>
</feature>
<accession>A0A3S2NS80</accession>
<dbReference type="OrthoDB" id="8882621at2759"/>
<feature type="region of interest" description="Disordered" evidence="1">
    <location>
        <begin position="784"/>
        <end position="815"/>
    </location>
</feature>
<dbReference type="AlphaFoldDB" id="A0A3S2NS80"/>
<dbReference type="InterPro" id="IPR019025">
    <property type="entry name" value="Cordon-bleu_ubiquitin_domain"/>
</dbReference>
<reference evidence="3 4" key="2">
    <citation type="submission" date="2019-01" db="EMBL/GenBank/DDBJ databases">
        <title>A chromosome length genome reference of the Java medaka (oryzias javanicus).</title>
        <authorList>
            <person name="Herpin A."/>
            <person name="Takehana Y."/>
            <person name="Naruse K."/>
            <person name="Ansai S."/>
            <person name="Kawaguchi M."/>
        </authorList>
    </citation>
    <scope>NUCLEOTIDE SEQUENCE [LARGE SCALE GENOMIC DNA]</scope>
    <source>
        <strain evidence="3">RS831</strain>
        <tissue evidence="3">Whole body</tissue>
    </source>
</reference>
<feature type="region of interest" description="Disordered" evidence="1">
    <location>
        <begin position="1"/>
        <end position="42"/>
    </location>
</feature>
<gene>
    <name evidence="3" type="ORF">OJAV_G00205240</name>
</gene>
<evidence type="ECO:0000313" key="4">
    <source>
        <dbReference type="Proteomes" id="UP000283210"/>
    </source>
</evidence>
<feature type="compositionally biased region" description="Polar residues" evidence="1">
    <location>
        <begin position="509"/>
        <end position="518"/>
    </location>
</feature>
<dbReference type="InterPro" id="IPR039895">
    <property type="entry name" value="COBL-like"/>
</dbReference>
<feature type="compositionally biased region" description="Polar residues" evidence="1">
    <location>
        <begin position="587"/>
        <end position="598"/>
    </location>
</feature>